<dbReference type="InterPro" id="IPR050091">
    <property type="entry name" value="PKS_NRPS_Biosynth_Enz"/>
</dbReference>
<dbReference type="Gene3D" id="3.40.47.10">
    <property type="match status" value="1"/>
</dbReference>
<dbReference type="InterPro" id="IPR049552">
    <property type="entry name" value="PKS_DH_N"/>
</dbReference>
<dbReference type="InterPro" id="IPR049551">
    <property type="entry name" value="PKS_DH_C"/>
</dbReference>
<dbReference type="InterPro" id="IPR016035">
    <property type="entry name" value="Acyl_Trfase/lysoPLipase"/>
</dbReference>
<keyword evidence="3" id="KW-0808">Transferase</keyword>
<dbReference type="SUPFAM" id="SSF47336">
    <property type="entry name" value="ACP-like"/>
    <property type="match status" value="1"/>
</dbReference>
<dbReference type="Pfam" id="PF21089">
    <property type="entry name" value="PKS_DH_N"/>
    <property type="match status" value="1"/>
</dbReference>
<dbReference type="PROSITE" id="PS52019">
    <property type="entry name" value="PKS_MFAS_DH"/>
    <property type="match status" value="1"/>
</dbReference>
<dbReference type="InterPro" id="IPR057326">
    <property type="entry name" value="KR_dom"/>
</dbReference>
<evidence type="ECO:0000256" key="2">
    <source>
        <dbReference type="ARBA" id="ARBA00022553"/>
    </source>
</evidence>
<dbReference type="InterPro" id="IPR020807">
    <property type="entry name" value="PKS_DH"/>
</dbReference>
<keyword evidence="2" id="KW-0597">Phosphoprotein</keyword>
<dbReference type="Pfam" id="PF00698">
    <property type="entry name" value="Acyl_transf_1"/>
    <property type="match status" value="1"/>
</dbReference>
<dbReference type="Pfam" id="PF00109">
    <property type="entry name" value="ketoacyl-synt"/>
    <property type="match status" value="1"/>
</dbReference>
<dbReference type="InterPro" id="IPR013968">
    <property type="entry name" value="PKS_KR"/>
</dbReference>
<dbReference type="InterPro" id="IPR014043">
    <property type="entry name" value="Acyl_transferase_dom"/>
</dbReference>
<gene>
    <name evidence="8" type="ORF">IG616_10160</name>
</gene>
<evidence type="ECO:0000256" key="3">
    <source>
        <dbReference type="ARBA" id="ARBA00022679"/>
    </source>
</evidence>
<dbReference type="Pfam" id="PF02801">
    <property type="entry name" value="Ketoacyl-synt_C"/>
    <property type="match status" value="1"/>
</dbReference>
<dbReference type="RefSeq" id="WP_192148043.1">
    <property type="nucleotide sequence ID" value="NZ_JACYXI010000005.1"/>
</dbReference>
<dbReference type="InterPro" id="IPR018201">
    <property type="entry name" value="Ketoacyl_synth_AS"/>
</dbReference>
<feature type="compositionally biased region" description="Basic and acidic residues" evidence="5">
    <location>
        <begin position="905"/>
        <end position="917"/>
    </location>
</feature>
<feature type="active site" description="Proton acceptor; for dehydratase activity" evidence="4">
    <location>
        <position position="1469"/>
    </location>
</feature>
<dbReference type="InterPro" id="IPR001227">
    <property type="entry name" value="Ac_transferase_dom_sf"/>
</dbReference>
<feature type="region of interest" description="C-terminal hotdog fold" evidence="4">
    <location>
        <begin position="1573"/>
        <end position="1715"/>
    </location>
</feature>
<dbReference type="SUPFAM" id="SSF53901">
    <property type="entry name" value="Thiolase-like"/>
    <property type="match status" value="1"/>
</dbReference>
<dbReference type="SMART" id="SM00827">
    <property type="entry name" value="PKS_AT"/>
    <property type="match status" value="1"/>
</dbReference>
<dbReference type="CDD" id="cd00833">
    <property type="entry name" value="PKS"/>
    <property type="match status" value="1"/>
</dbReference>
<evidence type="ECO:0000313" key="9">
    <source>
        <dbReference type="Proteomes" id="UP000632063"/>
    </source>
</evidence>
<dbReference type="InterPro" id="IPR016036">
    <property type="entry name" value="Malonyl_transacylase_ACP-bd"/>
</dbReference>
<evidence type="ECO:0000259" key="6">
    <source>
        <dbReference type="PROSITE" id="PS52004"/>
    </source>
</evidence>
<dbReference type="PROSITE" id="PS00606">
    <property type="entry name" value="KS3_1"/>
    <property type="match status" value="1"/>
</dbReference>
<keyword evidence="9" id="KW-1185">Reference proteome</keyword>
<dbReference type="Gene3D" id="3.40.366.10">
    <property type="entry name" value="Malonyl-Coenzyme A Acyl Carrier Protein, domain 2"/>
    <property type="match status" value="1"/>
</dbReference>
<feature type="domain" description="Ketosynthase family 3 (KS3)" evidence="6">
    <location>
        <begin position="4"/>
        <end position="459"/>
    </location>
</feature>
<dbReference type="InterPro" id="IPR020841">
    <property type="entry name" value="PKS_Beta-ketoAc_synthase_dom"/>
</dbReference>
<dbReference type="Pfam" id="PF08659">
    <property type="entry name" value="KR"/>
    <property type="match status" value="1"/>
</dbReference>
<evidence type="ECO:0000256" key="1">
    <source>
        <dbReference type="ARBA" id="ARBA00022450"/>
    </source>
</evidence>
<sequence length="1899" mass="201738">MTSVGHIAICSLSCRFPDAGSPEELWGNLMDGRRSFRAIPPQRLPMDAYARSRIGTADSITPVLAGLLNDWHFDREAFLIPKAAFENTDLTHWLALQLASEALAAAGGIDRLDRARTAVVVANTLTGEFSRAAILRLRQPFLDELLEETLAATGAGTEAADRIREEFANRLKSAFPEPNEDSLAGGLANTIAGRIANHFDLKGGAYTVDGACSSSLLAVANAATLLRDGIVDTVITGAVDLSLDPFELVGFSRNGALSPTRMRVFDARSDGFWPGEGGAFSVFMRAEDARRRGFPIRAVLRGWGMSTDGSGGLTRPDSQGQLLAYRRAHEMADSNPADLAYVEAHGTGTAIGDPTEVTALAALREGASKPLPIGSVKANIGHTKAAAGFAGLVKTVMSLQKGGVPPHAGCEEPHAIFRETDSRLFPVQQAKAFGNSKAPLVGVSSFGFGGINLHVVLEGGERQTARVTAFTGSSLRGEQGAELFLFRAGDRSGLRECLEVLRTTAANLSLAELADAAANAFDTLGLGSFRLAFVARDARELCTRIDEALTLLMREDGAKGMSSKDTEQKIHIGSGARRKIGYLFSGQAAPAVKPSPVWLARFPFLRPLADALSIEVEGTVTDTAVAQPAITYANLAAMQVMAAFGVEAEVATGHSLGELAALAWAGSLEPVHALDLAARRGAVMAHHGRANGAMLRLGLSADAAPALADGLDCYLACVNGRQETVFSGSAGALSELSKRAVRAAVTCQPLQVSHAFHSPDMAAAVDPFRAVLANICFAAPARAVVSTVTGAQLTEAASIGGLLGDQLVRPVQFVRALDEMAANTSLFIELGPGSGLTRLANDHGLTALALDSQSDDLVPLLSGLAAAFAAGHDIDRKQLLAFRGIRSIDLGRGIEFLSNPCGRRADRSTRTRSELRVRSQTPAPAVRSREAATLRTGGAPAGETLIQAVLGVVAEETGLPVAAIDPEARFQSQLHLNSLAVTRIVVSVCKRLGRQPVRNPTDFAEASPAILAAELAELAEFQPESSGWTRVNGVRRWVADYGIVWRACGLPKPGVRRVQWAPDPSIPETGSAADLGLLIDLPSGFAVVEALRLIERLQQAERQGIRRLAVIHDHLPVSSLFRSLFQERAFEAILLIDRNGQSPGDPRIDDLLRLAPDGFADHRLANQHIIDRAIFEPQPQRPARPTGGMPGPKEIVLAVGCHRGIGAECAFSLAADGAPLVLVGRSNPTDRAVTNTLAIARSRGIEARYEQCDVTDPSSVAELAQRLNNAVLEPSVLLFAPAVNEPMRLGALTAKSVRSTLAPKVEGLTAVLDRFGSGLHQVIAFGSIIGRIGLEGESHYALANAMQSRIVEDFAEAHPACRCLSLEWTVWGGAGMGERLGTIERLAENGVDALSFEAAMATFCQHVSAGTSGTIVITGRFGPPKGLEIGSTGSRPLRFVDRVLIDFPGTELVVETDLNAGRDLFLADHRIDGRTMLPGVIGIEAMAQVVATLIGGEAPRRITDSVFHRAAIVGRDGLRIRIAALRAADASVEACIFTQDDDFQSPCFSARFHSVANLSASPSIARVGSDAEMDESTSATLLYGPLFFHGPRFRKLHGIERVSSRGVDARLTENSRSDWFGAFEPAELLLGDPGVADAALHVLQVTIPHRRVLPLSIGEFVRLGSLGAVRRFVGVENWTRGDIYSFDVEAFDDDARLVAAWRDAQFKAIGDIDAGACLQAAPLLFRPYLERIARAELGDDSVRVAFVRGFRAEREQRRVQALRALGLNGKVKQRVDGSPMLVTGEGFLGLSHGAGVSLAVHGSHPIACDVTELGAVYPDVAGRSLTAEDWAQAEVLRKLGEPEPFALPLRAVSRGADPHRPVVFSRSLPALDLAVAIGTIQAAAASEPEPSRNFSEIAL</sequence>
<dbReference type="PANTHER" id="PTHR43775:SF37">
    <property type="entry name" value="SI:DKEY-61P9.11"/>
    <property type="match status" value="1"/>
</dbReference>
<name>A0ABR9CMH6_9HYPH</name>
<evidence type="ECO:0000313" key="8">
    <source>
        <dbReference type="EMBL" id="MBD8891913.1"/>
    </source>
</evidence>
<evidence type="ECO:0000256" key="4">
    <source>
        <dbReference type="PROSITE-ProRule" id="PRU01363"/>
    </source>
</evidence>
<dbReference type="InterPro" id="IPR029069">
    <property type="entry name" value="HotDog_dom_sf"/>
</dbReference>
<dbReference type="InterPro" id="IPR014031">
    <property type="entry name" value="Ketoacyl_synth_C"/>
</dbReference>
<dbReference type="InterPro" id="IPR036736">
    <property type="entry name" value="ACP-like_sf"/>
</dbReference>
<dbReference type="SUPFAM" id="SSF51735">
    <property type="entry name" value="NAD(P)-binding Rossmann-fold domains"/>
    <property type="match status" value="1"/>
</dbReference>
<organism evidence="8 9">
    <name type="scientific">Roseibium litorale</name>
    <dbReference type="NCBI Taxonomy" id="2803841"/>
    <lineage>
        <taxon>Bacteria</taxon>
        <taxon>Pseudomonadati</taxon>
        <taxon>Pseudomonadota</taxon>
        <taxon>Alphaproteobacteria</taxon>
        <taxon>Hyphomicrobiales</taxon>
        <taxon>Stappiaceae</taxon>
        <taxon>Roseibium</taxon>
    </lineage>
</organism>
<comment type="caution">
    <text evidence="8">The sequence shown here is derived from an EMBL/GenBank/DDBJ whole genome shotgun (WGS) entry which is preliminary data.</text>
</comment>
<feature type="region of interest" description="Disordered" evidence="5">
    <location>
        <begin position="905"/>
        <end position="929"/>
    </location>
</feature>
<feature type="active site" description="Proton donor; for dehydratase activity" evidence="4">
    <location>
        <position position="1637"/>
    </location>
</feature>
<dbReference type="PANTHER" id="PTHR43775">
    <property type="entry name" value="FATTY ACID SYNTHASE"/>
    <property type="match status" value="1"/>
</dbReference>
<dbReference type="SMART" id="SM00826">
    <property type="entry name" value="PKS_DH"/>
    <property type="match status" value="1"/>
</dbReference>
<accession>A0ABR9CMH6</accession>
<dbReference type="InterPro" id="IPR014030">
    <property type="entry name" value="Ketoacyl_synth_N"/>
</dbReference>
<dbReference type="SMART" id="SM00822">
    <property type="entry name" value="PKS_KR"/>
    <property type="match status" value="1"/>
</dbReference>
<dbReference type="Pfam" id="PF14765">
    <property type="entry name" value="PS-DH"/>
    <property type="match status" value="1"/>
</dbReference>
<dbReference type="InterPro" id="IPR042104">
    <property type="entry name" value="PKS_dehydratase_sf"/>
</dbReference>
<dbReference type="InterPro" id="IPR036291">
    <property type="entry name" value="NAD(P)-bd_dom_sf"/>
</dbReference>
<evidence type="ECO:0000259" key="7">
    <source>
        <dbReference type="PROSITE" id="PS52019"/>
    </source>
</evidence>
<reference evidence="9" key="1">
    <citation type="submission" date="2020-09" db="EMBL/GenBank/DDBJ databases">
        <title>The genome sequence of strain Labrenzia suaedae 4C16A.</title>
        <authorList>
            <person name="Liu Y."/>
        </authorList>
    </citation>
    <scope>NUCLEOTIDE SEQUENCE [LARGE SCALE GENOMIC DNA]</scope>
    <source>
        <strain evidence="9">4C16A</strain>
    </source>
</reference>
<dbReference type="SUPFAM" id="SSF54637">
    <property type="entry name" value="Thioesterase/thiol ester dehydrase-isomerase"/>
    <property type="match status" value="1"/>
</dbReference>
<keyword evidence="1" id="KW-0596">Phosphopantetheine</keyword>
<proteinExistence type="predicted"/>
<feature type="domain" description="PKS/mFAS DH" evidence="7">
    <location>
        <begin position="1437"/>
        <end position="1715"/>
    </location>
</feature>
<dbReference type="Gene3D" id="1.10.1200.10">
    <property type="entry name" value="ACP-like"/>
    <property type="match status" value="1"/>
</dbReference>
<feature type="region of interest" description="N-terminal hotdog fold" evidence="4">
    <location>
        <begin position="1437"/>
        <end position="1558"/>
    </location>
</feature>
<evidence type="ECO:0000256" key="5">
    <source>
        <dbReference type="SAM" id="MobiDB-lite"/>
    </source>
</evidence>
<dbReference type="SUPFAM" id="SSF55048">
    <property type="entry name" value="Probable ACP-binding domain of malonyl-CoA ACP transacylase"/>
    <property type="match status" value="1"/>
</dbReference>
<dbReference type="Proteomes" id="UP000632063">
    <property type="component" value="Unassembled WGS sequence"/>
</dbReference>
<dbReference type="EMBL" id="JACYXI010000005">
    <property type="protein sequence ID" value="MBD8891913.1"/>
    <property type="molecule type" value="Genomic_DNA"/>
</dbReference>
<protein>
    <submittedName>
        <fullName evidence="8">SDR family oxidoreductase</fullName>
    </submittedName>
</protein>
<dbReference type="InterPro" id="IPR016039">
    <property type="entry name" value="Thiolase-like"/>
</dbReference>
<dbReference type="InterPro" id="IPR049900">
    <property type="entry name" value="PKS_mFAS_DH"/>
</dbReference>
<dbReference type="Gene3D" id="3.40.50.720">
    <property type="entry name" value="NAD(P)-binding Rossmann-like Domain"/>
    <property type="match status" value="1"/>
</dbReference>
<dbReference type="PROSITE" id="PS52004">
    <property type="entry name" value="KS3_2"/>
    <property type="match status" value="1"/>
</dbReference>
<dbReference type="Gene3D" id="3.10.129.110">
    <property type="entry name" value="Polyketide synthase dehydratase"/>
    <property type="match status" value="1"/>
</dbReference>
<reference evidence="8 9" key="2">
    <citation type="journal article" date="2021" name="Int. J. Syst. Evol. Microbiol.">
        <title>Roseibium litorale sp. nov., isolated from a tidal flat sediment and proposal for the reclassification of Labrenzia polysiphoniae as Roseibium polysiphoniae comb. nov.</title>
        <authorList>
            <person name="Liu Y."/>
            <person name="Pei T."/>
            <person name="Du J."/>
            <person name="Chao M."/>
            <person name="Deng M.R."/>
            <person name="Zhu H."/>
        </authorList>
    </citation>
    <scope>NUCLEOTIDE SEQUENCE [LARGE SCALE GENOMIC DNA]</scope>
    <source>
        <strain evidence="8 9">4C16A</strain>
    </source>
</reference>
<dbReference type="SMART" id="SM00825">
    <property type="entry name" value="PKS_KS"/>
    <property type="match status" value="1"/>
</dbReference>
<dbReference type="SUPFAM" id="SSF52151">
    <property type="entry name" value="FabD/lysophospholipase-like"/>
    <property type="match status" value="1"/>
</dbReference>